<reference evidence="3" key="1">
    <citation type="submission" date="2022-10" db="EMBL/GenBank/DDBJ databases">
        <title>Culturing micro-colonial fungi from biological soil crusts in the Mojave desert and describing Neophaeococcomyces mojavensis, and introducing the new genera and species Taxawa tesnikishii.</title>
        <authorList>
            <person name="Kurbessoian T."/>
            <person name="Stajich J.E."/>
        </authorList>
    </citation>
    <scope>NUCLEOTIDE SEQUENCE</scope>
    <source>
        <strain evidence="3">TK_41</strain>
    </source>
</reference>
<gene>
    <name evidence="3" type="ORF">H2200_010890</name>
</gene>
<keyword evidence="4" id="KW-1185">Reference proteome</keyword>
<evidence type="ECO:0000256" key="1">
    <source>
        <dbReference type="SAM" id="MobiDB-lite"/>
    </source>
</evidence>
<dbReference type="PANTHER" id="PTHR35394">
    <property type="entry name" value="DUF3176 DOMAIN-CONTAINING PROTEIN"/>
    <property type="match status" value="1"/>
</dbReference>
<feature type="transmembrane region" description="Helical" evidence="2">
    <location>
        <begin position="86"/>
        <end position="106"/>
    </location>
</feature>
<dbReference type="Proteomes" id="UP001172673">
    <property type="component" value="Unassembled WGS sequence"/>
</dbReference>
<keyword evidence="2" id="KW-0472">Membrane</keyword>
<feature type="transmembrane region" description="Helical" evidence="2">
    <location>
        <begin position="533"/>
        <end position="555"/>
    </location>
</feature>
<sequence length="624" mass="68395">MDNHYPLKAFNLHSAPDQEYNHESVPASFPQANQSFSIPRKPVGNSAKRDEDKTALMRPSESDPIKSSHRTHAGRVSFLRWWLPEIFASVLSVACLVCIVIVLHQYDGRGLDEIDFPTGLTLNGVVALLATINRVALMIPVGSTLSQEAWLWFSPAAQHKACRTRLVDLELSDNASRGAWGSVKFLLRGRRRWLACICALMTIVSLAFGTFVQQLLAVGRFPIYDLKSALQPGNIPRTEIFRYYAGNPAEIGFPLPLYLKASVYNGMLGDNITAVEATCPSDNCTWPMTPSLAVCAACAPSKYDVRCKGDWCNYTMPSGSEISLINPPTNDFGVGWAVVPGTGFVYNSKLNDTLYIANFDMVGASEGSLTQGFTPKSAQASECAVWLCIQAYEVVTVAGHQVQKAAHTFSKINATALNDIFDNYTFPALPASMNPAPGVDYIVSVSAQQSYHQSLYTMFNGTASLGIEASKADSDTALAIWTASADPDPWIQQVALSMSNGLRTWGTQLYQTPVPERTQYNGTGYQLGISVRWPWIILPAIMVLFSIVLLIIVMIQTARSPLAAWKGSPLAFLLFDVEEELRRGVVGRTNDYHGLRDGVGDVNVVLEGHPGGLWSFRRHRNVGE</sequence>
<name>A0AA39CDW7_9EURO</name>
<evidence type="ECO:0000256" key="2">
    <source>
        <dbReference type="SAM" id="Phobius"/>
    </source>
</evidence>
<proteinExistence type="predicted"/>
<evidence type="ECO:0000313" key="4">
    <source>
        <dbReference type="Proteomes" id="UP001172673"/>
    </source>
</evidence>
<keyword evidence="2" id="KW-0812">Transmembrane</keyword>
<dbReference type="AlphaFoldDB" id="A0AA39CDW7"/>
<comment type="caution">
    <text evidence="3">The sequence shown here is derived from an EMBL/GenBank/DDBJ whole genome shotgun (WGS) entry which is preliminary data.</text>
</comment>
<dbReference type="EMBL" id="JAPDRK010000018">
    <property type="protein sequence ID" value="KAJ9604775.1"/>
    <property type="molecule type" value="Genomic_DNA"/>
</dbReference>
<feature type="transmembrane region" description="Helical" evidence="2">
    <location>
        <begin position="193"/>
        <end position="212"/>
    </location>
</feature>
<dbReference type="PANTHER" id="PTHR35394:SF5">
    <property type="entry name" value="DUF3176 DOMAIN-CONTAINING PROTEIN"/>
    <property type="match status" value="1"/>
</dbReference>
<feature type="region of interest" description="Disordered" evidence="1">
    <location>
        <begin position="19"/>
        <end position="68"/>
    </location>
</feature>
<dbReference type="InterPro" id="IPR021514">
    <property type="entry name" value="DUF3176"/>
</dbReference>
<dbReference type="Pfam" id="PF11374">
    <property type="entry name" value="DUF3176"/>
    <property type="match status" value="1"/>
</dbReference>
<keyword evidence="2" id="KW-1133">Transmembrane helix</keyword>
<evidence type="ECO:0000313" key="3">
    <source>
        <dbReference type="EMBL" id="KAJ9604775.1"/>
    </source>
</evidence>
<accession>A0AA39CDW7</accession>
<feature type="compositionally biased region" description="Basic and acidic residues" evidence="1">
    <location>
        <begin position="47"/>
        <end position="66"/>
    </location>
</feature>
<protein>
    <submittedName>
        <fullName evidence="3">Uncharacterized protein</fullName>
    </submittedName>
</protein>
<feature type="transmembrane region" description="Helical" evidence="2">
    <location>
        <begin position="118"/>
        <end position="137"/>
    </location>
</feature>
<organism evidence="3 4">
    <name type="scientific">Cladophialophora chaetospira</name>
    <dbReference type="NCBI Taxonomy" id="386627"/>
    <lineage>
        <taxon>Eukaryota</taxon>
        <taxon>Fungi</taxon>
        <taxon>Dikarya</taxon>
        <taxon>Ascomycota</taxon>
        <taxon>Pezizomycotina</taxon>
        <taxon>Eurotiomycetes</taxon>
        <taxon>Chaetothyriomycetidae</taxon>
        <taxon>Chaetothyriales</taxon>
        <taxon>Herpotrichiellaceae</taxon>
        <taxon>Cladophialophora</taxon>
    </lineage>
</organism>